<organism evidence="1 2">
    <name type="scientific">Streptosporangium amethystogenes subsp. fukuiense</name>
    <dbReference type="NCBI Taxonomy" id="698418"/>
    <lineage>
        <taxon>Bacteria</taxon>
        <taxon>Bacillati</taxon>
        <taxon>Actinomycetota</taxon>
        <taxon>Actinomycetes</taxon>
        <taxon>Streptosporangiales</taxon>
        <taxon>Streptosporangiaceae</taxon>
        <taxon>Streptosporangium</taxon>
    </lineage>
</organism>
<dbReference type="SUPFAM" id="SSF55144">
    <property type="entry name" value="LigT-like"/>
    <property type="match status" value="1"/>
</dbReference>
<comment type="caution">
    <text evidence="1">The sequence shown here is derived from an EMBL/GenBank/DDBJ whole genome shotgun (WGS) entry which is preliminary data.</text>
</comment>
<dbReference type="InterPro" id="IPR009097">
    <property type="entry name" value="Cyclic_Pdiesterase"/>
</dbReference>
<evidence type="ECO:0000313" key="1">
    <source>
        <dbReference type="EMBL" id="MFC7606497.1"/>
    </source>
</evidence>
<keyword evidence="2" id="KW-1185">Reference proteome</keyword>
<evidence type="ECO:0000313" key="2">
    <source>
        <dbReference type="Proteomes" id="UP001596514"/>
    </source>
</evidence>
<dbReference type="Proteomes" id="UP001596514">
    <property type="component" value="Unassembled WGS sequence"/>
</dbReference>
<proteinExistence type="predicted"/>
<sequence length="211" mass="23257">MAGDDIETRDHWWWRPGWRPGRSFYTWHFLVDDQPEVHDLVARMRPDLDDVAILDPIPPQWLHMTTQGVGFADEVGEEELAAIGAAVSERVAGLGSIRVTLGPVVADAEGVHLPVRPVEAVAAARRLVREAIAEVWGQGRVPEAAEGFRPHVSLAYVNTSGVPLAPLREMLGRHADAVPVTLSCIALIDLNRDEGYRWRTVLTSPLSLRTA</sequence>
<dbReference type="EMBL" id="JBHTEE010000001">
    <property type="protein sequence ID" value="MFC7606497.1"/>
    <property type="molecule type" value="Genomic_DNA"/>
</dbReference>
<dbReference type="GO" id="GO:0016874">
    <property type="term" value="F:ligase activity"/>
    <property type="evidence" value="ECO:0007669"/>
    <property type="project" value="UniProtKB-KW"/>
</dbReference>
<accession>A0ABW2TEM5</accession>
<reference evidence="2" key="1">
    <citation type="journal article" date="2019" name="Int. J. Syst. Evol. Microbiol.">
        <title>The Global Catalogue of Microorganisms (GCM) 10K type strain sequencing project: providing services to taxonomists for standard genome sequencing and annotation.</title>
        <authorList>
            <consortium name="The Broad Institute Genomics Platform"/>
            <consortium name="The Broad Institute Genome Sequencing Center for Infectious Disease"/>
            <person name="Wu L."/>
            <person name="Ma J."/>
        </authorList>
    </citation>
    <scope>NUCLEOTIDE SEQUENCE [LARGE SCALE GENOMIC DNA]</scope>
    <source>
        <strain evidence="2">JCM 10083</strain>
    </source>
</reference>
<dbReference type="RefSeq" id="WP_343962970.1">
    <property type="nucleotide sequence ID" value="NZ_BAAAGK010000013.1"/>
</dbReference>
<protein>
    <submittedName>
        <fullName evidence="1">2'-5' RNA ligase family protein</fullName>
    </submittedName>
</protein>
<dbReference type="Gene3D" id="3.90.1140.10">
    <property type="entry name" value="Cyclic phosphodiesterase"/>
    <property type="match status" value="1"/>
</dbReference>
<keyword evidence="1" id="KW-0436">Ligase</keyword>
<gene>
    <name evidence="1" type="ORF">ACFQVD_40995</name>
</gene>
<dbReference type="Pfam" id="PF13563">
    <property type="entry name" value="2_5_RNA_ligase2"/>
    <property type="match status" value="1"/>
</dbReference>
<name>A0ABW2TEM5_9ACTN</name>